<name>A0A9D4R1T0_DREPO</name>
<organism evidence="2 3">
    <name type="scientific">Dreissena polymorpha</name>
    <name type="common">Zebra mussel</name>
    <name type="synonym">Mytilus polymorpha</name>
    <dbReference type="NCBI Taxonomy" id="45954"/>
    <lineage>
        <taxon>Eukaryota</taxon>
        <taxon>Metazoa</taxon>
        <taxon>Spiralia</taxon>
        <taxon>Lophotrochozoa</taxon>
        <taxon>Mollusca</taxon>
        <taxon>Bivalvia</taxon>
        <taxon>Autobranchia</taxon>
        <taxon>Heteroconchia</taxon>
        <taxon>Euheterodonta</taxon>
        <taxon>Imparidentia</taxon>
        <taxon>Neoheterodontei</taxon>
        <taxon>Myida</taxon>
        <taxon>Dreissenoidea</taxon>
        <taxon>Dreissenidae</taxon>
        <taxon>Dreissena</taxon>
    </lineage>
</organism>
<keyword evidence="1" id="KW-0472">Membrane</keyword>
<evidence type="ECO:0000313" key="3">
    <source>
        <dbReference type="Proteomes" id="UP000828390"/>
    </source>
</evidence>
<keyword evidence="3" id="KW-1185">Reference proteome</keyword>
<dbReference type="AlphaFoldDB" id="A0A9D4R1T0"/>
<evidence type="ECO:0000313" key="2">
    <source>
        <dbReference type="EMBL" id="KAH3851038.1"/>
    </source>
</evidence>
<evidence type="ECO:0000256" key="1">
    <source>
        <dbReference type="SAM" id="Phobius"/>
    </source>
</evidence>
<protein>
    <submittedName>
        <fullName evidence="2">Uncharacterized protein</fullName>
    </submittedName>
</protein>
<comment type="caution">
    <text evidence="2">The sequence shown here is derived from an EMBL/GenBank/DDBJ whole genome shotgun (WGS) entry which is preliminary data.</text>
</comment>
<dbReference type="Proteomes" id="UP000828390">
    <property type="component" value="Unassembled WGS sequence"/>
</dbReference>
<reference evidence="2" key="1">
    <citation type="journal article" date="2019" name="bioRxiv">
        <title>The Genome of the Zebra Mussel, Dreissena polymorpha: A Resource for Invasive Species Research.</title>
        <authorList>
            <person name="McCartney M.A."/>
            <person name="Auch B."/>
            <person name="Kono T."/>
            <person name="Mallez S."/>
            <person name="Zhang Y."/>
            <person name="Obille A."/>
            <person name="Becker A."/>
            <person name="Abrahante J.E."/>
            <person name="Garbe J."/>
            <person name="Badalamenti J.P."/>
            <person name="Herman A."/>
            <person name="Mangelson H."/>
            <person name="Liachko I."/>
            <person name="Sullivan S."/>
            <person name="Sone E.D."/>
            <person name="Koren S."/>
            <person name="Silverstein K.A.T."/>
            <person name="Beckman K.B."/>
            <person name="Gohl D.M."/>
        </authorList>
    </citation>
    <scope>NUCLEOTIDE SEQUENCE</scope>
    <source>
        <strain evidence="2">Duluth1</strain>
        <tissue evidence="2">Whole animal</tissue>
    </source>
</reference>
<keyword evidence="1" id="KW-0812">Transmembrane</keyword>
<gene>
    <name evidence="2" type="ORF">DPMN_093515</name>
</gene>
<dbReference type="EMBL" id="JAIWYP010000003">
    <property type="protein sequence ID" value="KAH3851038.1"/>
    <property type="molecule type" value="Genomic_DNA"/>
</dbReference>
<feature type="transmembrane region" description="Helical" evidence="1">
    <location>
        <begin position="6"/>
        <end position="28"/>
    </location>
</feature>
<proteinExistence type="predicted"/>
<accession>A0A9D4R1T0</accession>
<sequence length="56" mass="6755">MSVVGTLIYQYLPLVVAFFILQKIVAVFKRRWELQWTFKKFPGPRPHFLWGNMKEV</sequence>
<keyword evidence="1" id="KW-1133">Transmembrane helix</keyword>
<reference evidence="2" key="2">
    <citation type="submission" date="2020-11" db="EMBL/GenBank/DDBJ databases">
        <authorList>
            <person name="McCartney M.A."/>
            <person name="Auch B."/>
            <person name="Kono T."/>
            <person name="Mallez S."/>
            <person name="Becker A."/>
            <person name="Gohl D.M."/>
            <person name="Silverstein K.A.T."/>
            <person name="Koren S."/>
            <person name="Bechman K.B."/>
            <person name="Herman A."/>
            <person name="Abrahante J.E."/>
            <person name="Garbe J."/>
        </authorList>
    </citation>
    <scope>NUCLEOTIDE SEQUENCE</scope>
    <source>
        <strain evidence="2">Duluth1</strain>
        <tissue evidence="2">Whole animal</tissue>
    </source>
</reference>